<dbReference type="EMBL" id="EQ973947">
    <property type="protein sequence ID" value="EEF37511.1"/>
    <property type="molecule type" value="Genomic_DNA"/>
</dbReference>
<keyword evidence="1" id="KW-0472">Membrane</keyword>
<keyword evidence="1" id="KW-0812">Transmembrane</keyword>
<keyword evidence="1" id="KW-1133">Transmembrane helix</keyword>
<feature type="transmembrane region" description="Helical" evidence="1">
    <location>
        <begin position="40"/>
        <end position="61"/>
    </location>
</feature>
<protein>
    <submittedName>
        <fullName evidence="2">Uncharacterized protein</fullName>
    </submittedName>
</protein>
<proteinExistence type="predicted"/>
<gene>
    <name evidence="2" type="ORF">RCOM_0724350</name>
</gene>
<dbReference type="PANTHER" id="PTHR37199">
    <property type="entry name" value="TRANSMEMBRANE PROTEIN"/>
    <property type="match status" value="1"/>
</dbReference>
<organism evidence="2 3">
    <name type="scientific">Ricinus communis</name>
    <name type="common">Castor bean</name>
    <dbReference type="NCBI Taxonomy" id="3988"/>
    <lineage>
        <taxon>Eukaryota</taxon>
        <taxon>Viridiplantae</taxon>
        <taxon>Streptophyta</taxon>
        <taxon>Embryophyta</taxon>
        <taxon>Tracheophyta</taxon>
        <taxon>Spermatophyta</taxon>
        <taxon>Magnoliopsida</taxon>
        <taxon>eudicotyledons</taxon>
        <taxon>Gunneridae</taxon>
        <taxon>Pentapetalae</taxon>
        <taxon>rosids</taxon>
        <taxon>fabids</taxon>
        <taxon>Malpighiales</taxon>
        <taxon>Euphorbiaceae</taxon>
        <taxon>Acalyphoideae</taxon>
        <taxon>Acalypheae</taxon>
        <taxon>Ricinus</taxon>
    </lineage>
</organism>
<reference evidence="3" key="1">
    <citation type="journal article" date="2010" name="Nat. Biotechnol.">
        <title>Draft genome sequence of the oilseed species Ricinus communis.</title>
        <authorList>
            <person name="Chan A.P."/>
            <person name="Crabtree J."/>
            <person name="Zhao Q."/>
            <person name="Lorenzi H."/>
            <person name="Orvis J."/>
            <person name="Puiu D."/>
            <person name="Melake-Berhan A."/>
            <person name="Jones K.M."/>
            <person name="Redman J."/>
            <person name="Chen G."/>
            <person name="Cahoon E.B."/>
            <person name="Gedil M."/>
            <person name="Stanke M."/>
            <person name="Haas B.J."/>
            <person name="Wortman J.R."/>
            <person name="Fraser-Liggett C.M."/>
            <person name="Ravel J."/>
            <person name="Rabinowicz P.D."/>
        </authorList>
    </citation>
    <scope>NUCLEOTIDE SEQUENCE [LARGE SCALE GENOMIC DNA]</scope>
    <source>
        <strain evidence="3">cv. Hale</strain>
    </source>
</reference>
<dbReference type="AlphaFoldDB" id="B9SFW8"/>
<dbReference type="eggNOG" id="ENOG502S7WU">
    <property type="taxonomic scope" value="Eukaryota"/>
</dbReference>
<evidence type="ECO:0000313" key="3">
    <source>
        <dbReference type="Proteomes" id="UP000008311"/>
    </source>
</evidence>
<dbReference type="Proteomes" id="UP000008311">
    <property type="component" value="Unassembled WGS sequence"/>
</dbReference>
<keyword evidence="3" id="KW-1185">Reference proteome</keyword>
<dbReference type="PANTHER" id="PTHR37199:SF2">
    <property type="entry name" value="MEMBRANE LIPOPROTEIN"/>
    <property type="match status" value="1"/>
</dbReference>
<evidence type="ECO:0000256" key="1">
    <source>
        <dbReference type="SAM" id="Phobius"/>
    </source>
</evidence>
<evidence type="ECO:0000313" key="2">
    <source>
        <dbReference type="EMBL" id="EEF37511.1"/>
    </source>
</evidence>
<feature type="transmembrane region" description="Helical" evidence="1">
    <location>
        <begin position="181"/>
        <end position="200"/>
    </location>
</feature>
<name>B9SFW8_RICCO</name>
<sequence length="236" mass="25561">MMKPHPGGSCLGGKDQYVKYWVEEKVLPAIQLSFKARTTVSLYILSIVGGYFTFLNFLYLVQMRTSSAPPNRGGGNHVKSDKLGYDSGDQLVISNKEKFSLVIAFPSQIINITKREVTIRSWTASGGHFSPPWMNDQDLFVTKNPINLEMELFTQTQMVRQWKEAFTIEGGSTSAGGLGRVCLVLWLALVTLSLLSAIIFSCAEGVSNKDDDKSPEVDATLYGGGCAAGCGAACGG</sequence>
<accession>B9SFW8</accession>
<dbReference type="InParanoid" id="B9SFW8"/>